<comment type="caution">
    <text evidence="3">The sequence shown here is derived from an EMBL/GenBank/DDBJ whole genome shotgun (WGS) entry which is preliminary data.</text>
</comment>
<evidence type="ECO:0000259" key="1">
    <source>
        <dbReference type="Pfam" id="PF01796"/>
    </source>
</evidence>
<dbReference type="EMBL" id="JAVDRL010000019">
    <property type="protein sequence ID" value="MDR6534098.1"/>
    <property type="molecule type" value="Genomic_DNA"/>
</dbReference>
<dbReference type="InterPro" id="IPR012340">
    <property type="entry name" value="NA-bd_OB-fold"/>
</dbReference>
<protein>
    <submittedName>
        <fullName evidence="3">OB-fold protein</fullName>
    </submittedName>
</protein>
<dbReference type="InterPro" id="IPR052513">
    <property type="entry name" value="Thioester_dehydratase-like"/>
</dbReference>
<proteinExistence type="predicted"/>
<dbReference type="Proteomes" id="UP001262754">
    <property type="component" value="Unassembled WGS sequence"/>
</dbReference>
<evidence type="ECO:0000313" key="3">
    <source>
        <dbReference type="EMBL" id="MDR6534098.1"/>
    </source>
</evidence>
<dbReference type="Gene3D" id="6.10.30.10">
    <property type="match status" value="1"/>
</dbReference>
<name>A0ABU1N6N1_9CAUL</name>
<accession>A0ABU1N6N1</accession>
<feature type="domain" description="ChsH2 C-terminal OB-fold" evidence="1">
    <location>
        <begin position="55"/>
        <end position="118"/>
    </location>
</feature>
<dbReference type="SUPFAM" id="SSF50249">
    <property type="entry name" value="Nucleic acid-binding proteins"/>
    <property type="match status" value="1"/>
</dbReference>
<dbReference type="RefSeq" id="WP_056755068.1">
    <property type="nucleotide sequence ID" value="NZ_JAVDRL010000019.1"/>
</dbReference>
<keyword evidence="4" id="KW-1185">Reference proteome</keyword>
<feature type="domain" description="ChsH2 rubredoxin-like zinc ribbon" evidence="2">
    <location>
        <begin position="18"/>
        <end position="53"/>
    </location>
</feature>
<evidence type="ECO:0000313" key="4">
    <source>
        <dbReference type="Proteomes" id="UP001262754"/>
    </source>
</evidence>
<dbReference type="InterPro" id="IPR002878">
    <property type="entry name" value="ChsH2_C"/>
</dbReference>
<dbReference type="PANTHER" id="PTHR34075:SF5">
    <property type="entry name" value="BLR3430 PROTEIN"/>
    <property type="match status" value="1"/>
</dbReference>
<evidence type="ECO:0000259" key="2">
    <source>
        <dbReference type="Pfam" id="PF12172"/>
    </source>
</evidence>
<dbReference type="Pfam" id="PF12172">
    <property type="entry name" value="zf-ChsH2"/>
    <property type="match status" value="1"/>
</dbReference>
<dbReference type="PANTHER" id="PTHR34075">
    <property type="entry name" value="BLR3430 PROTEIN"/>
    <property type="match status" value="1"/>
</dbReference>
<gene>
    <name evidence="3" type="ORF">J2800_004869</name>
</gene>
<dbReference type="Pfam" id="PF01796">
    <property type="entry name" value="OB_ChsH2_C"/>
    <property type="match status" value="1"/>
</dbReference>
<organism evidence="3 4">
    <name type="scientific">Caulobacter rhizosphaerae</name>
    <dbReference type="NCBI Taxonomy" id="2010972"/>
    <lineage>
        <taxon>Bacteria</taxon>
        <taxon>Pseudomonadati</taxon>
        <taxon>Pseudomonadota</taxon>
        <taxon>Alphaproteobacteria</taxon>
        <taxon>Caulobacterales</taxon>
        <taxon>Caulobacteraceae</taxon>
        <taxon>Caulobacter</taxon>
    </lineage>
</organism>
<sequence>MADAAFDFPVTTLSRPYWEAAAQGRLIAPRCNACQRFFFAPEIACTHCFSTNWSWVETSGRGEVYSYTTVHRAPVPGMATPYVLAAVELPEGFAMFAHLVDCPPEALTCGLPVEVDFRPLHDGRIAPVFKPRPSSV</sequence>
<dbReference type="InterPro" id="IPR022002">
    <property type="entry name" value="ChsH2_Znr"/>
</dbReference>
<reference evidence="3 4" key="1">
    <citation type="submission" date="2023-07" db="EMBL/GenBank/DDBJ databases">
        <title>Sorghum-associated microbial communities from plants grown in Nebraska, USA.</title>
        <authorList>
            <person name="Schachtman D."/>
        </authorList>
    </citation>
    <scope>NUCLEOTIDE SEQUENCE [LARGE SCALE GENOMIC DNA]</scope>
    <source>
        <strain evidence="3 4">DS2154</strain>
    </source>
</reference>